<reference evidence="1 2" key="1">
    <citation type="journal article" date="2014" name="Genome Announc.">
        <title>Draft Genome Sequence of the Boron-Tolerant and Moderately Halotolerant Bacterium Gracilibacillus boraciitolerans JCM 21714T.</title>
        <authorList>
            <person name="Ahmed I."/>
            <person name="Oshima K."/>
            <person name="Suda W."/>
            <person name="Kitamura K."/>
            <person name="Iida T."/>
            <person name="Ohmori Y."/>
            <person name="Fujiwara T."/>
            <person name="Hattori M."/>
            <person name="Ohkuma M."/>
        </authorList>
    </citation>
    <scope>NUCLEOTIDE SEQUENCE [LARGE SCALE GENOMIC DNA]</scope>
    <source>
        <strain evidence="1 2">JCM 21714</strain>
    </source>
</reference>
<dbReference type="AlphaFoldDB" id="W4VJN6"/>
<accession>W4VJN6</accession>
<protein>
    <submittedName>
        <fullName evidence="1">Uncharacterized protein</fullName>
    </submittedName>
</protein>
<keyword evidence="2" id="KW-1185">Reference proteome</keyword>
<name>W4VJN6_9BACI</name>
<proteinExistence type="predicted"/>
<dbReference type="RefSeq" id="WP_162833700.1">
    <property type="nucleotide sequence ID" value="NZ_BAVS01000009.1"/>
</dbReference>
<evidence type="ECO:0000313" key="2">
    <source>
        <dbReference type="Proteomes" id="UP000019102"/>
    </source>
</evidence>
<dbReference type="STRING" id="1298598.JCM21714_2063"/>
<evidence type="ECO:0000313" key="1">
    <source>
        <dbReference type="EMBL" id="GAE93033.1"/>
    </source>
</evidence>
<sequence length="53" mass="6160">MPLEFFNTVLGRNFYEGDVPKIAASLEKIASEIERGNDLKEVELNHKKRELNR</sequence>
<organism evidence="1 2">
    <name type="scientific">Gracilibacillus boraciitolerans JCM 21714</name>
    <dbReference type="NCBI Taxonomy" id="1298598"/>
    <lineage>
        <taxon>Bacteria</taxon>
        <taxon>Bacillati</taxon>
        <taxon>Bacillota</taxon>
        <taxon>Bacilli</taxon>
        <taxon>Bacillales</taxon>
        <taxon>Bacillaceae</taxon>
        <taxon>Gracilibacillus</taxon>
    </lineage>
</organism>
<gene>
    <name evidence="1" type="ORF">JCM21714_2063</name>
</gene>
<dbReference type="EMBL" id="BAVS01000009">
    <property type="protein sequence ID" value="GAE93033.1"/>
    <property type="molecule type" value="Genomic_DNA"/>
</dbReference>
<comment type="caution">
    <text evidence="1">The sequence shown here is derived from an EMBL/GenBank/DDBJ whole genome shotgun (WGS) entry which is preliminary data.</text>
</comment>
<dbReference type="Proteomes" id="UP000019102">
    <property type="component" value="Unassembled WGS sequence"/>
</dbReference>